<dbReference type="GO" id="GO:0005576">
    <property type="term" value="C:extracellular region"/>
    <property type="evidence" value="ECO:0007669"/>
    <property type="project" value="UniProtKB-SubCell"/>
</dbReference>
<evidence type="ECO:0000256" key="5">
    <source>
        <dbReference type="ARBA" id="ARBA00022859"/>
    </source>
</evidence>
<keyword evidence="12" id="KW-1185">Reference proteome</keyword>
<evidence type="ECO:0000313" key="11">
    <source>
        <dbReference type="EnsemblMetazoa" id="AEPI009308-PA"/>
    </source>
</evidence>
<dbReference type="PANTHER" id="PTHR24256">
    <property type="entry name" value="TRYPTASE-RELATED"/>
    <property type="match status" value="1"/>
</dbReference>
<dbReference type="Pfam" id="PF00089">
    <property type="entry name" value="Trypsin"/>
    <property type="match status" value="1"/>
</dbReference>
<keyword evidence="2" id="KW-0964">Secreted</keyword>
<evidence type="ECO:0000256" key="4">
    <source>
        <dbReference type="ARBA" id="ARBA00022729"/>
    </source>
</evidence>
<dbReference type="GO" id="GO:0004252">
    <property type="term" value="F:serine-type endopeptidase activity"/>
    <property type="evidence" value="ECO:0007669"/>
    <property type="project" value="InterPro"/>
</dbReference>
<dbReference type="Proteomes" id="UP000075885">
    <property type="component" value="Unassembled WGS sequence"/>
</dbReference>
<dbReference type="SUPFAM" id="SSF50494">
    <property type="entry name" value="Trypsin-like serine proteases"/>
    <property type="match status" value="1"/>
</dbReference>
<keyword evidence="6" id="KW-1015">Disulfide bond</keyword>
<keyword evidence="5" id="KW-0391">Immunity</keyword>
<dbReference type="InterPro" id="IPR043504">
    <property type="entry name" value="Peptidase_S1_PA_chymotrypsin"/>
</dbReference>
<accession>A0A182PQS7</accession>
<comment type="subcellular location">
    <subcellularLocation>
        <location evidence="1">Secreted</location>
    </subcellularLocation>
</comment>
<organism evidence="11 12">
    <name type="scientific">Anopheles epiroticus</name>
    <dbReference type="NCBI Taxonomy" id="199890"/>
    <lineage>
        <taxon>Eukaryota</taxon>
        <taxon>Metazoa</taxon>
        <taxon>Ecdysozoa</taxon>
        <taxon>Arthropoda</taxon>
        <taxon>Hexapoda</taxon>
        <taxon>Insecta</taxon>
        <taxon>Pterygota</taxon>
        <taxon>Neoptera</taxon>
        <taxon>Endopterygota</taxon>
        <taxon>Diptera</taxon>
        <taxon>Nematocera</taxon>
        <taxon>Culicoidea</taxon>
        <taxon>Culicidae</taxon>
        <taxon>Anophelinae</taxon>
        <taxon>Anopheles</taxon>
    </lineage>
</organism>
<name>A0A182PQS7_9DIPT</name>
<protein>
    <recommendedName>
        <fullName evidence="10">Peptidase S1 domain-containing protein</fullName>
    </recommendedName>
</protein>
<feature type="region of interest" description="Disordered" evidence="9">
    <location>
        <begin position="1"/>
        <end position="43"/>
    </location>
</feature>
<evidence type="ECO:0000256" key="1">
    <source>
        <dbReference type="ARBA" id="ARBA00004613"/>
    </source>
</evidence>
<dbReference type="CDD" id="cd00190">
    <property type="entry name" value="Tryp_SPc"/>
    <property type="match status" value="1"/>
</dbReference>
<dbReference type="Gene3D" id="2.40.10.10">
    <property type="entry name" value="Trypsin-like serine proteases"/>
    <property type="match status" value="1"/>
</dbReference>
<keyword evidence="4" id="KW-0732">Signal</keyword>
<dbReference type="GO" id="GO:0045087">
    <property type="term" value="P:innate immune response"/>
    <property type="evidence" value="ECO:0007669"/>
    <property type="project" value="UniProtKB-KW"/>
</dbReference>
<comment type="similarity">
    <text evidence="8">Belongs to the peptidase S1 family. CLIP subfamily.</text>
</comment>
<reference evidence="11" key="2">
    <citation type="submission" date="2020-05" db="UniProtKB">
        <authorList>
            <consortium name="EnsemblMetazoa"/>
        </authorList>
    </citation>
    <scope>IDENTIFICATION</scope>
    <source>
        <strain evidence="11">Epiroticus2</strain>
    </source>
</reference>
<proteinExistence type="inferred from homology"/>
<evidence type="ECO:0000256" key="2">
    <source>
        <dbReference type="ARBA" id="ARBA00022525"/>
    </source>
</evidence>
<keyword evidence="3" id="KW-0399">Innate immunity</keyword>
<dbReference type="VEuPathDB" id="VectorBase:AEPI009308"/>
<evidence type="ECO:0000259" key="10">
    <source>
        <dbReference type="PROSITE" id="PS50240"/>
    </source>
</evidence>
<dbReference type="GO" id="GO:0006508">
    <property type="term" value="P:proteolysis"/>
    <property type="evidence" value="ECO:0007669"/>
    <property type="project" value="InterPro"/>
</dbReference>
<feature type="domain" description="Peptidase S1" evidence="10">
    <location>
        <begin position="61"/>
        <end position="295"/>
    </location>
</feature>
<evidence type="ECO:0000313" key="12">
    <source>
        <dbReference type="Proteomes" id="UP000075885"/>
    </source>
</evidence>
<dbReference type="AlphaFoldDB" id="A0A182PQS7"/>
<evidence type="ECO:0000256" key="8">
    <source>
        <dbReference type="ARBA" id="ARBA00024195"/>
    </source>
</evidence>
<dbReference type="InterPro" id="IPR051487">
    <property type="entry name" value="Ser/Thr_Proteases_Immune/Dev"/>
</dbReference>
<reference evidence="12" key="1">
    <citation type="submission" date="2013-03" db="EMBL/GenBank/DDBJ databases">
        <title>The Genome Sequence of Anopheles epiroticus epiroticus2.</title>
        <authorList>
            <consortium name="The Broad Institute Genomics Platform"/>
            <person name="Neafsey D.E."/>
            <person name="Howell P."/>
            <person name="Walker B."/>
            <person name="Young S.K."/>
            <person name="Zeng Q."/>
            <person name="Gargeya S."/>
            <person name="Fitzgerald M."/>
            <person name="Haas B."/>
            <person name="Abouelleil A."/>
            <person name="Allen A.W."/>
            <person name="Alvarado L."/>
            <person name="Arachchi H.M."/>
            <person name="Berlin A.M."/>
            <person name="Chapman S.B."/>
            <person name="Gainer-Dewar J."/>
            <person name="Goldberg J."/>
            <person name="Griggs A."/>
            <person name="Gujja S."/>
            <person name="Hansen M."/>
            <person name="Howarth C."/>
            <person name="Imamovic A."/>
            <person name="Ireland A."/>
            <person name="Larimer J."/>
            <person name="McCowan C."/>
            <person name="Murphy C."/>
            <person name="Pearson M."/>
            <person name="Poon T.W."/>
            <person name="Priest M."/>
            <person name="Roberts A."/>
            <person name="Saif S."/>
            <person name="Shea T."/>
            <person name="Sisk P."/>
            <person name="Sykes S."/>
            <person name="Wortman J."/>
            <person name="Nusbaum C."/>
            <person name="Birren B."/>
        </authorList>
    </citation>
    <scope>NUCLEOTIDE SEQUENCE [LARGE SCALE GENOMIC DNA]</scope>
    <source>
        <strain evidence="12">Epiroticus2</strain>
    </source>
</reference>
<dbReference type="STRING" id="199890.A0A182PQS7"/>
<evidence type="ECO:0000256" key="9">
    <source>
        <dbReference type="SAM" id="MobiDB-lite"/>
    </source>
</evidence>
<dbReference type="InterPro" id="IPR009003">
    <property type="entry name" value="Peptidase_S1_PA"/>
</dbReference>
<evidence type="ECO:0000256" key="7">
    <source>
        <dbReference type="ARBA" id="ARBA00023180"/>
    </source>
</evidence>
<dbReference type="PROSITE" id="PS50240">
    <property type="entry name" value="TRYPSIN_DOM"/>
    <property type="match status" value="1"/>
</dbReference>
<evidence type="ECO:0000256" key="6">
    <source>
        <dbReference type="ARBA" id="ARBA00023157"/>
    </source>
</evidence>
<evidence type="ECO:0000256" key="3">
    <source>
        <dbReference type="ARBA" id="ARBA00022588"/>
    </source>
</evidence>
<dbReference type="SMART" id="SM00020">
    <property type="entry name" value="Tryp_SPc"/>
    <property type="match status" value="1"/>
</dbReference>
<keyword evidence="7" id="KW-0325">Glycoprotein</keyword>
<sequence length="301" mass="32026">MAQSLLEVHRNASSDTELPEETETEQPVAEVANDVPPPTPPTCPTCATPSCTITSSDELRIVGGSNVSPKDKYPWIVLLTYLNSPSGQGTLINDRTVVTTATIVNSMPVIMHIRALLGVYNRAATNASISSLKIKTAYAHPGYSSTDLFSDNIGLLELKVPLTSYKIACLPIEVPEARPVSKATVIGWGATFPNGPLSNILQEVELQMYPPLLCFTASAKVTSKNLCGGPGESVFDFKTTCTGDGGDPLVVKNGASWVLIGIALDIPEIQCGVNRRPAMFTNVIPYLNWIATYGPGCKCGA</sequence>
<dbReference type="InterPro" id="IPR001254">
    <property type="entry name" value="Trypsin_dom"/>
</dbReference>
<dbReference type="EnsemblMetazoa" id="AEPI009308-RA">
    <property type="protein sequence ID" value="AEPI009308-PA"/>
    <property type="gene ID" value="AEPI009308"/>
</dbReference>